<dbReference type="Pfam" id="PF18926">
    <property type="entry name" value="DUF5676"/>
    <property type="match status" value="1"/>
</dbReference>
<dbReference type="InterPro" id="IPR044020">
    <property type="entry name" value="DUF5676"/>
</dbReference>
<accession>A0A3B0ZUR9</accession>
<keyword evidence="1" id="KW-0812">Transmembrane</keyword>
<dbReference type="AlphaFoldDB" id="A0A3B0ZUR9"/>
<keyword evidence="1" id="KW-1133">Transmembrane helix</keyword>
<protein>
    <submittedName>
        <fullName evidence="2">Uncharacterized protein</fullName>
    </submittedName>
</protein>
<evidence type="ECO:0000256" key="1">
    <source>
        <dbReference type="SAM" id="Phobius"/>
    </source>
</evidence>
<gene>
    <name evidence="2" type="ORF">MNBD_GAMMA23-795</name>
</gene>
<keyword evidence="1" id="KW-0472">Membrane</keyword>
<name>A0A3B0ZUR9_9ZZZZ</name>
<dbReference type="EMBL" id="UOFT01000029">
    <property type="protein sequence ID" value="VAW92950.1"/>
    <property type="molecule type" value="Genomic_DNA"/>
</dbReference>
<feature type="transmembrane region" description="Helical" evidence="1">
    <location>
        <begin position="51"/>
        <end position="74"/>
    </location>
</feature>
<evidence type="ECO:0000313" key="2">
    <source>
        <dbReference type="EMBL" id="VAW92950.1"/>
    </source>
</evidence>
<reference evidence="2" key="1">
    <citation type="submission" date="2018-06" db="EMBL/GenBank/DDBJ databases">
        <authorList>
            <person name="Zhirakovskaya E."/>
        </authorList>
    </citation>
    <scope>NUCLEOTIDE SEQUENCE</scope>
</reference>
<proteinExistence type="predicted"/>
<sequence>MSARLSLTAIGHATSLFIALSYTLCVAFDLLFPQYSMYQAWEKLLPGFTWLSWPSFFIGLVEAYGYGWFFALVWTPLYNVFSARSEQS</sequence>
<organism evidence="2">
    <name type="scientific">hydrothermal vent metagenome</name>
    <dbReference type="NCBI Taxonomy" id="652676"/>
    <lineage>
        <taxon>unclassified sequences</taxon>
        <taxon>metagenomes</taxon>
        <taxon>ecological metagenomes</taxon>
    </lineage>
</organism>